<evidence type="ECO:0000256" key="1">
    <source>
        <dbReference type="SAM" id="MobiDB-lite"/>
    </source>
</evidence>
<dbReference type="EMBL" id="FUXP01000001">
    <property type="protein sequence ID" value="SJZ76936.1"/>
    <property type="molecule type" value="Genomic_DNA"/>
</dbReference>
<dbReference type="STRING" id="1122188.SAMN02745674_00836"/>
<feature type="signal peptide" evidence="2">
    <location>
        <begin position="1"/>
        <end position="30"/>
    </location>
</feature>
<evidence type="ECO:0000313" key="4">
    <source>
        <dbReference type="Proteomes" id="UP000190061"/>
    </source>
</evidence>
<dbReference type="AlphaFoldDB" id="A0A1T4ND17"/>
<dbReference type="Proteomes" id="UP000190061">
    <property type="component" value="Unassembled WGS sequence"/>
</dbReference>
<evidence type="ECO:0000313" key="3">
    <source>
        <dbReference type="EMBL" id="SJZ76936.1"/>
    </source>
</evidence>
<proteinExistence type="predicted"/>
<sequence length="133" mass="14301">MHALRRHRRRLRTALLVLMVLAMVVSPTLAAVGELHGLEHAAMGASDDGHGHGHPTPDGHHHHDHSDDVADPDPDHATGGHGLMHQAASLTVTMPDEPMAMSGVELCEPLLPELHRLCLPDDAPNLPFRPPIA</sequence>
<reference evidence="3 4" key="1">
    <citation type="submission" date="2017-02" db="EMBL/GenBank/DDBJ databases">
        <authorList>
            <person name="Peterson S.W."/>
        </authorList>
    </citation>
    <scope>NUCLEOTIDE SEQUENCE [LARGE SCALE GENOMIC DNA]</scope>
    <source>
        <strain evidence="3 4">DSM 21749</strain>
    </source>
</reference>
<feature type="chain" id="PRO_5013114904" evidence="2">
    <location>
        <begin position="31"/>
        <end position="133"/>
    </location>
</feature>
<name>A0A1T4ND17_9GAMM</name>
<gene>
    <name evidence="3" type="ORF">SAMN02745674_00836</name>
</gene>
<keyword evidence="4" id="KW-1185">Reference proteome</keyword>
<feature type="compositionally biased region" description="Basic and acidic residues" evidence="1">
    <location>
        <begin position="47"/>
        <end position="78"/>
    </location>
</feature>
<keyword evidence="2" id="KW-0732">Signal</keyword>
<protein>
    <submittedName>
        <fullName evidence="3">Uncharacterized protein</fullName>
    </submittedName>
</protein>
<evidence type="ECO:0000256" key="2">
    <source>
        <dbReference type="SAM" id="SignalP"/>
    </source>
</evidence>
<dbReference type="RefSeq" id="WP_078757392.1">
    <property type="nucleotide sequence ID" value="NZ_FUXP01000001.1"/>
</dbReference>
<accession>A0A1T4ND17</accession>
<feature type="region of interest" description="Disordered" evidence="1">
    <location>
        <begin position="42"/>
        <end position="82"/>
    </location>
</feature>
<organism evidence="3 4">
    <name type="scientific">Lysobacter spongiicola DSM 21749</name>
    <dbReference type="NCBI Taxonomy" id="1122188"/>
    <lineage>
        <taxon>Bacteria</taxon>
        <taxon>Pseudomonadati</taxon>
        <taxon>Pseudomonadota</taxon>
        <taxon>Gammaproteobacteria</taxon>
        <taxon>Lysobacterales</taxon>
        <taxon>Lysobacteraceae</taxon>
        <taxon>Novilysobacter</taxon>
    </lineage>
</organism>